<dbReference type="PANTHER" id="PTHR33514">
    <property type="entry name" value="PROTEIN ABCI12, CHLOROPLASTIC"/>
    <property type="match status" value="1"/>
</dbReference>
<keyword evidence="2 5" id="KW-0812">Transmembrane</keyword>
<evidence type="ECO:0000256" key="4">
    <source>
        <dbReference type="ARBA" id="ARBA00023136"/>
    </source>
</evidence>
<dbReference type="EMBL" id="CP051428">
    <property type="protein sequence ID" value="QJC50456.1"/>
    <property type="molecule type" value="Genomic_DNA"/>
</dbReference>
<feature type="transmembrane region" description="Helical" evidence="5">
    <location>
        <begin position="21"/>
        <end position="49"/>
    </location>
</feature>
<accession>A0A6H2GTG3</accession>
<evidence type="ECO:0000313" key="6">
    <source>
        <dbReference type="EMBL" id="QJC50456.1"/>
    </source>
</evidence>
<evidence type="ECO:0000256" key="3">
    <source>
        <dbReference type="ARBA" id="ARBA00022989"/>
    </source>
</evidence>
<dbReference type="CDD" id="cd16914">
    <property type="entry name" value="EcfT"/>
    <property type="match status" value="1"/>
</dbReference>
<gene>
    <name evidence="6" type="ORF">HGI30_01855</name>
</gene>
<dbReference type="InterPro" id="IPR003339">
    <property type="entry name" value="ABC/ECF_trnsptr_transmembrane"/>
</dbReference>
<dbReference type="AlphaFoldDB" id="A0A6H2GTG3"/>
<keyword evidence="7" id="KW-1185">Reference proteome</keyword>
<feature type="transmembrane region" description="Helical" evidence="5">
    <location>
        <begin position="114"/>
        <end position="134"/>
    </location>
</feature>
<comment type="subcellular location">
    <subcellularLocation>
        <location evidence="1">Membrane</location>
        <topology evidence="1">Multi-pass membrane protein</topology>
    </subcellularLocation>
</comment>
<name>A0A6H2GTG3_9BACL</name>
<protein>
    <submittedName>
        <fullName evidence="6">Energy-coupling factor transporter transmembrane protein EcfT</fullName>
    </submittedName>
</protein>
<feature type="transmembrane region" description="Helical" evidence="5">
    <location>
        <begin position="69"/>
        <end position="93"/>
    </location>
</feature>
<reference evidence="6 7" key="1">
    <citation type="submission" date="2020-04" db="EMBL/GenBank/DDBJ databases">
        <title>Novel Paenibacillus strain UniB2 isolated from commercial digestive syrup.</title>
        <authorList>
            <person name="Thorat V."/>
            <person name="Kirdat K."/>
            <person name="Tiwarekar B."/>
            <person name="Yadav A."/>
        </authorList>
    </citation>
    <scope>NUCLEOTIDE SEQUENCE [LARGE SCALE GENOMIC DNA]</scope>
    <source>
        <strain evidence="6 7">UniB2</strain>
    </source>
</reference>
<dbReference type="Proteomes" id="UP000502136">
    <property type="component" value="Chromosome"/>
</dbReference>
<evidence type="ECO:0000256" key="1">
    <source>
        <dbReference type="ARBA" id="ARBA00004141"/>
    </source>
</evidence>
<evidence type="ECO:0000256" key="5">
    <source>
        <dbReference type="SAM" id="Phobius"/>
    </source>
</evidence>
<dbReference type="RefSeq" id="WP_168906133.1">
    <property type="nucleotide sequence ID" value="NZ_CP051428.1"/>
</dbReference>
<organism evidence="6 7">
    <name type="scientific">Paenibacillus albicereus</name>
    <dbReference type="NCBI Taxonomy" id="2726185"/>
    <lineage>
        <taxon>Bacteria</taxon>
        <taxon>Bacillati</taxon>
        <taxon>Bacillota</taxon>
        <taxon>Bacilli</taxon>
        <taxon>Bacillales</taxon>
        <taxon>Paenibacillaceae</taxon>
        <taxon>Paenibacillus</taxon>
    </lineage>
</organism>
<dbReference type="KEGG" id="palr:HGI30_01855"/>
<dbReference type="PANTHER" id="PTHR33514:SF1">
    <property type="entry name" value="ABC TRANSPORTER PERMEASE"/>
    <property type="match status" value="1"/>
</dbReference>
<keyword evidence="3 5" id="KW-1133">Transmembrane helix</keyword>
<sequence length="265" mass="29842">MNLAFPYRETWLHRVNPTHKLAVSALLFVLVLLTHDPNVMLLLAVAALLPLALFTGHPPLRLLLYASPFLLLFVSSASGMMMFGSGETVWFKYGLIRITEESFYRGLHLGFRSLQVAAVGLAFALTTRPVALFYSLMQQLRLPPRYAYSFLAAFNMLPLLAEEFVTLRQALQIRGGRRPRGLRGLYERLRLYAIPLLAQCIRRAHRTAAAMEAKRFASGAGSRTYYYRYSLSAADAGYALYVLASTLLAWQLGQQWPLLPVRSVI</sequence>
<dbReference type="Pfam" id="PF02361">
    <property type="entry name" value="CbiQ"/>
    <property type="match status" value="1"/>
</dbReference>
<evidence type="ECO:0000313" key="7">
    <source>
        <dbReference type="Proteomes" id="UP000502136"/>
    </source>
</evidence>
<keyword evidence="4 5" id="KW-0472">Membrane</keyword>
<dbReference type="GO" id="GO:0005886">
    <property type="term" value="C:plasma membrane"/>
    <property type="evidence" value="ECO:0007669"/>
    <property type="project" value="TreeGrafter"/>
</dbReference>
<evidence type="ECO:0000256" key="2">
    <source>
        <dbReference type="ARBA" id="ARBA00022692"/>
    </source>
</evidence>
<proteinExistence type="predicted"/>